<proteinExistence type="predicted"/>
<dbReference type="RefSeq" id="WP_386776468.1">
    <property type="nucleotide sequence ID" value="NZ_JBHRUG010000037.1"/>
</dbReference>
<sequence>MRQFLFPRRPLPRRTLLFCHLVIQVGLLVAGGGWLASRTPWLSSQDWASAWPELVLGGSLLLLAIVATRLLAELWLLPHHLAEQRPGFAPSAVVTRSFDRRPAIHDEGHAWTSAARSVDAEDTVLGSARVSQPAPSRRRGLDEPTLDLAASGTPEPPARHEPRL</sequence>
<keyword evidence="4" id="KW-1185">Reference proteome</keyword>
<evidence type="ECO:0000256" key="2">
    <source>
        <dbReference type="SAM" id="Phobius"/>
    </source>
</evidence>
<feature type="transmembrane region" description="Helical" evidence="2">
    <location>
        <begin position="56"/>
        <end position="77"/>
    </location>
</feature>
<reference evidence="4" key="1">
    <citation type="journal article" date="2019" name="Int. J. Syst. Evol. Microbiol.">
        <title>The Global Catalogue of Microorganisms (GCM) 10K type strain sequencing project: providing services to taxonomists for standard genome sequencing and annotation.</title>
        <authorList>
            <consortium name="The Broad Institute Genomics Platform"/>
            <consortium name="The Broad Institute Genome Sequencing Center for Infectious Disease"/>
            <person name="Wu L."/>
            <person name="Ma J."/>
        </authorList>
    </citation>
    <scope>NUCLEOTIDE SEQUENCE [LARGE SCALE GENOMIC DNA]</scope>
    <source>
        <strain evidence="4">CECT 7698</strain>
    </source>
</reference>
<evidence type="ECO:0000313" key="4">
    <source>
        <dbReference type="Proteomes" id="UP001595579"/>
    </source>
</evidence>
<comment type="caution">
    <text evidence="3">The sequence shown here is derived from an EMBL/GenBank/DDBJ whole genome shotgun (WGS) entry which is preliminary data.</text>
</comment>
<feature type="region of interest" description="Disordered" evidence="1">
    <location>
        <begin position="122"/>
        <end position="164"/>
    </location>
</feature>
<feature type="transmembrane region" description="Helical" evidence="2">
    <location>
        <begin position="16"/>
        <end position="36"/>
    </location>
</feature>
<keyword evidence="2" id="KW-1133">Transmembrane helix</keyword>
<organism evidence="3 4">
    <name type="scientific">Litchfieldella rifensis</name>
    <dbReference type="NCBI Taxonomy" id="762643"/>
    <lineage>
        <taxon>Bacteria</taxon>
        <taxon>Pseudomonadati</taxon>
        <taxon>Pseudomonadota</taxon>
        <taxon>Gammaproteobacteria</taxon>
        <taxon>Oceanospirillales</taxon>
        <taxon>Halomonadaceae</taxon>
        <taxon>Litchfieldella</taxon>
    </lineage>
</organism>
<evidence type="ECO:0000313" key="3">
    <source>
        <dbReference type="EMBL" id="MFC3285691.1"/>
    </source>
</evidence>
<dbReference type="EMBL" id="JBHRUG010000037">
    <property type="protein sequence ID" value="MFC3285691.1"/>
    <property type="molecule type" value="Genomic_DNA"/>
</dbReference>
<protein>
    <submittedName>
        <fullName evidence="3">Uncharacterized protein</fullName>
    </submittedName>
</protein>
<accession>A0ABV7LU69</accession>
<name>A0ABV7LU69_9GAMM</name>
<keyword evidence="2" id="KW-0812">Transmembrane</keyword>
<gene>
    <name evidence="3" type="ORF">ACFOEV_19000</name>
</gene>
<dbReference type="Proteomes" id="UP001595579">
    <property type="component" value="Unassembled WGS sequence"/>
</dbReference>
<evidence type="ECO:0000256" key="1">
    <source>
        <dbReference type="SAM" id="MobiDB-lite"/>
    </source>
</evidence>
<keyword evidence="2" id="KW-0472">Membrane</keyword>